<sequence>MATMTIRMPDEDAELVRRFASFEGVTISAFARSAILEKIEDTHDLQALRQAIADDSGERFSIDEVLSELR</sequence>
<keyword evidence="2" id="KW-1185">Reference proteome</keyword>
<dbReference type="InterPro" id="IPR010985">
    <property type="entry name" value="Ribbon_hlx_hlx"/>
</dbReference>
<protein>
    <recommendedName>
        <fullName evidence="3">Ribbon-helix-helix protein, copG family</fullName>
    </recommendedName>
</protein>
<dbReference type="Proteomes" id="UP000217209">
    <property type="component" value="Chromosome"/>
</dbReference>
<dbReference type="EMBL" id="CP019688">
    <property type="protein sequence ID" value="AQQ14893.1"/>
    <property type="molecule type" value="Genomic_DNA"/>
</dbReference>
<dbReference type="KEGG" id="cgv:CGLAU_04595"/>
<accession>A0A1Q2HVN2</accession>
<proteinExistence type="predicted"/>
<dbReference type="RefSeq" id="WP_095659662.1">
    <property type="nucleotide sequence ID" value="NZ_CP019688.1"/>
</dbReference>
<dbReference type="NCBIfam" id="NF046040">
    <property type="entry name" value="RelB_antitoxin"/>
    <property type="match status" value="1"/>
</dbReference>
<name>A0A1Q2HVN2_9CORY</name>
<dbReference type="Gene3D" id="1.20.5.780">
    <property type="entry name" value="Single helix bin"/>
    <property type="match status" value="1"/>
</dbReference>
<reference evidence="1 2" key="1">
    <citation type="submission" date="2016-12" db="EMBL/GenBank/DDBJ databases">
        <authorList>
            <person name="Song W.-J."/>
            <person name="Kurnit D.M."/>
        </authorList>
    </citation>
    <scope>NUCLEOTIDE SEQUENCE [LARGE SCALE GENOMIC DNA]</scope>
    <source>
        <strain evidence="1 2">DSM 30827</strain>
    </source>
</reference>
<gene>
    <name evidence="1" type="ORF">CGLAU_04595</name>
</gene>
<dbReference type="Pfam" id="PF19807">
    <property type="entry name" value="DUF6290"/>
    <property type="match status" value="1"/>
</dbReference>
<dbReference type="AlphaFoldDB" id="A0A1Q2HVN2"/>
<evidence type="ECO:0000313" key="1">
    <source>
        <dbReference type="EMBL" id="AQQ14893.1"/>
    </source>
</evidence>
<dbReference type="GO" id="GO:0006355">
    <property type="term" value="P:regulation of DNA-templated transcription"/>
    <property type="evidence" value="ECO:0007669"/>
    <property type="project" value="InterPro"/>
</dbReference>
<evidence type="ECO:0008006" key="3">
    <source>
        <dbReference type="Google" id="ProtNLM"/>
    </source>
</evidence>
<dbReference type="InterPro" id="IPR046257">
    <property type="entry name" value="DUF6290"/>
</dbReference>
<evidence type="ECO:0000313" key="2">
    <source>
        <dbReference type="Proteomes" id="UP000217209"/>
    </source>
</evidence>
<dbReference type="SUPFAM" id="SSF47598">
    <property type="entry name" value="Ribbon-helix-helix"/>
    <property type="match status" value="1"/>
</dbReference>
<organism evidence="1 2">
    <name type="scientific">Corynebacterium glaucum</name>
    <dbReference type="NCBI Taxonomy" id="187491"/>
    <lineage>
        <taxon>Bacteria</taxon>
        <taxon>Bacillati</taxon>
        <taxon>Actinomycetota</taxon>
        <taxon>Actinomycetes</taxon>
        <taxon>Mycobacteriales</taxon>
        <taxon>Corynebacteriaceae</taxon>
        <taxon>Corynebacterium</taxon>
    </lineage>
</organism>
<dbReference type="OrthoDB" id="8969999at2"/>